<name>A0A0F7ZXM1_9HYPO</name>
<feature type="compositionally biased region" description="Basic and acidic residues" evidence="1">
    <location>
        <begin position="1"/>
        <end position="30"/>
    </location>
</feature>
<accession>A0A0F7ZXM1</accession>
<reference evidence="2 3" key="1">
    <citation type="journal article" date="2014" name="Genome Biol. Evol.">
        <title>Comparative genomics and transcriptomics analyses reveal divergent lifestyle features of nematode endoparasitic fungus Hirsutella minnesotensis.</title>
        <authorList>
            <person name="Lai Y."/>
            <person name="Liu K."/>
            <person name="Zhang X."/>
            <person name="Zhang X."/>
            <person name="Li K."/>
            <person name="Wang N."/>
            <person name="Shu C."/>
            <person name="Wu Y."/>
            <person name="Wang C."/>
            <person name="Bushley K.E."/>
            <person name="Xiang M."/>
            <person name="Liu X."/>
        </authorList>
    </citation>
    <scope>NUCLEOTIDE SEQUENCE [LARGE SCALE GENOMIC DNA]</scope>
    <source>
        <strain evidence="2 3">3608</strain>
    </source>
</reference>
<dbReference type="EMBL" id="KQ030598">
    <property type="protein sequence ID" value="KJZ70962.1"/>
    <property type="molecule type" value="Genomic_DNA"/>
</dbReference>
<evidence type="ECO:0000256" key="1">
    <source>
        <dbReference type="SAM" id="MobiDB-lite"/>
    </source>
</evidence>
<dbReference type="Proteomes" id="UP000054481">
    <property type="component" value="Unassembled WGS sequence"/>
</dbReference>
<proteinExistence type="predicted"/>
<sequence>MPRTKLTDEGRNREAERKQTRRAAPREEARRRTRAEASATAHVRVLESSDPALAAITASRIATAPADREDEGPGGIASDALSGEQGTASVPPGGGSPEVGDLVVGSRYNFRPRSSASPPTAEARTVTAPMTGSPGAAVTLALRQRAERGSDAATGTRLAATASPNNLVPQRRVDQPRVSLVAGGEGADSSLHVDDSREPSLSPGAMVGIGGGNDDGNDDAADEETAPAGFVTRPLGDSSEAGVASHGSRGSVDCTQRSAIDPSEQFVGQHSSAGVEGRRSARPQGPADEGRRDPWQSERHEDGSACLDAAVQLIISRETPAGLAFIETQADAYQAIFERAFPLLCLCSKHPTSEPQIDGERYFSAGELSAWLQRGTSLGSLEETLDAESGTDCHAQPQEWRRFLARPPRALSLRRRNTNFQLSLIPPFKQSIVGDQIIQPHGIDLGRTRHAFLGSFALGNLSFSVFMFFPKTHGATRTGSRAGVAKPLSLPPIRQRELVDGAILPAVRAVVPSIFRQEIPPTYDIAYAKQMSYQESPGNARWRASDESRAAHLRYGIQGRFLEALWTQVRQRCNELRVRRQGSGTSFAYFEDPKLLRYTIRRIGLLARPCRRR</sequence>
<dbReference type="OrthoDB" id="5070004at2759"/>
<dbReference type="AlphaFoldDB" id="A0A0F7ZXM1"/>
<keyword evidence="3" id="KW-1185">Reference proteome</keyword>
<gene>
    <name evidence="2" type="ORF">HIM_09666</name>
</gene>
<evidence type="ECO:0000313" key="2">
    <source>
        <dbReference type="EMBL" id="KJZ70962.1"/>
    </source>
</evidence>
<feature type="region of interest" description="Disordered" evidence="1">
    <location>
        <begin position="1"/>
        <end position="302"/>
    </location>
</feature>
<feature type="compositionally biased region" description="Basic and acidic residues" evidence="1">
    <location>
        <begin position="288"/>
        <end position="302"/>
    </location>
</feature>
<evidence type="ECO:0000313" key="3">
    <source>
        <dbReference type="Proteomes" id="UP000054481"/>
    </source>
</evidence>
<protein>
    <submittedName>
        <fullName evidence="2">Uncharacterized protein</fullName>
    </submittedName>
</protein>
<feature type="compositionally biased region" description="Acidic residues" evidence="1">
    <location>
        <begin position="215"/>
        <end position="225"/>
    </location>
</feature>
<organism evidence="2 3">
    <name type="scientific">Hirsutella minnesotensis 3608</name>
    <dbReference type="NCBI Taxonomy" id="1043627"/>
    <lineage>
        <taxon>Eukaryota</taxon>
        <taxon>Fungi</taxon>
        <taxon>Dikarya</taxon>
        <taxon>Ascomycota</taxon>
        <taxon>Pezizomycotina</taxon>
        <taxon>Sordariomycetes</taxon>
        <taxon>Hypocreomycetidae</taxon>
        <taxon>Hypocreales</taxon>
        <taxon>Ophiocordycipitaceae</taxon>
        <taxon>Hirsutella</taxon>
    </lineage>
</organism>